<evidence type="ECO:0000313" key="13">
    <source>
        <dbReference type="EnsemblMetazoa" id="SMAR000254-PA"/>
    </source>
</evidence>
<feature type="transmembrane region" description="Helical" evidence="12">
    <location>
        <begin position="23"/>
        <end position="43"/>
    </location>
</feature>
<dbReference type="PRINTS" id="PR01262">
    <property type="entry name" value="INNEXIN"/>
</dbReference>
<comment type="similarity">
    <text evidence="12">Belongs to the pannexin family.</text>
</comment>
<evidence type="ECO:0000256" key="4">
    <source>
        <dbReference type="ARBA" id="ARBA00022475"/>
    </source>
</evidence>
<feature type="transmembrane region" description="Helical" evidence="12">
    <location>
        <begin position="174"/>
        <end position="195"/>
    </location>
</feature>
<evidence type="ECO:0000256" key="10">
    <source>
        <dbReference type="ARBA" id="ARBA00023136"/>
    </source>
</evidence>
<dbReference type="HOGENOM" id="CLU_035763_1_1_1"/>
<dbReference type="STRING" id="126957.T1IHE1"/>
<dbReference type="AlphaFoldDB" id="T1IHE1"/>
<keyword evidence="6" id="KW-0303">Gap junction</keyword>
<dbReference type="Pfam" id="PF00876">
    <property type="entry name" value="Innexin"/>
    <property type="match status" value="1"/>
</dbReference>
<dbReference type="GO" id="GO:0005886">
    <property type="term" value="C:plasma membrane"/>
    <property type="evidence" value="ECO:0007669"/>
    <property type="project" value="UniProtKB-SubCell"/>
</dbReference>
<keyword evidence="7" id="KW-0965">Cell junction</keyword>
<evidence type="ECO:0000256" key="7">
    <source>
        <dbReference type="ARBA" id="ARBA00022949"/>
    </source>
</evidence>
<dbReference type="EnsemblMetazoa" id="SMAR000254-RA">
    <property type="protein sequence ID" value="SMAR000254-PA"/>
    <property type="gene ID" value="SMAR000254"/>
</dbReference>
<dbReference type="PANTHER" id="PTHR11893">
    <property type="entry name" value="INNEXIN"/>
    <property type="match status" value="1"/>
</dbReference>
<comment type="subcellular location">
    <subcellularLocation>
        <location evidence="1">Cell junction</location>
        <location evidence="1">Gap junction</location>
    </subcellularLocation>
    <subcellularLocation>
        <location evidence="2 12">Cell membrane</location>
        <topology evidence="2 12">Multi-pass membrane protein</topology>
    </subcellularLocation>
</comment>
<evidence type="ECO:0000256" key="11">
    <source>
        <dbReference type="ARBA" id="ARBA00023303"/>
    </source>
</evidence>
<dbReference type="PANTHER" id="PTHR11893:SF41">
    <property type="entry name" value="INNEXIN INX2"/>
    <property type="match status" value="1"/>
</dbReference>
<dbReference type="GO" id="GO:0007602">
    <property type="term" value="P:phototransduction"/>
    <property type="evidence" value="ECO:0007669"/>
    <property type="project" value="TreeGrafter"/>
</dbReference>
<evidence type="ECO:0000256" key="2">
    <source>
        <dbReference type="ARBA" id="ARBA00004651"/>
    </source>
</evidence>
<keyword evidence="8 12" id="KW-1133">Transmembrane helix</keyword>
<proteinExistence type="inferred from homology"/>
<evidence type="ECO:0000313" key="14">
    <source>
        <dbReference type="Proteomes" id="UP000014500"/>
    </source>
</evidence>
<dbReference type="OMA" id="QFTRTWE"/>
<name>T1IHE1_STRMM</name>
<accession>T1IHE1</accession>
<keyword evidence="11 12" id="KW-0407">Ion channel</keyword>
<keyword evidence="14" id="KW-1185">Reference proteome</keyword>
<evidence type="ECO:0000256" key="5">
    <source>
        <dbReference type="ARBA" id="ARBA00022692"/>
    </source>
</evidence>
<keyword evidence="4" id="KW-1003">Cell membrane</keyword>
<dbReference type="PROSITE" id="PS51013">
    <property type="entry name" value="PANNEXIN"/>
    <property type="match status" value="1"/>
</dbReference>
<sequence>MSVLKPFSSAVLKPHTSARIDNFIFLLHYRFTALILTTAAILVTSTQHFGKPITCGPPPPALTIELLNNYCWTRSTFSLVEQRRDDPHPGVNTAKDSDPIFHHTYYQWVWLVLSLQAAMFYLPRYIWKTIDGGRMSHLVKGLTEPLCEKESMSVRISILGQYVLTNWNKMNNWAYAYFMCEILNFLNVIAQIYVIDAFLGGSFTTYGLRVVQYGLLEQENRNDSMMVVFPRVTKCGFKNFGPSGNVQVHDAICVLPLNIINEKIYVFLWFWLVLLFIPTGIVLLYRILLLVCPKLRVKVLRWQYQCFISDSGLRIGGWLFLNLLAKNVDSLALSMLLEELEVKKQESEWKWESQLKEVVINDGKSPSVSKRGDISDVVRDESLMELLKGEYKVGDKVVLLSSAGNKVLYSGPYVVTKRLGDCLYVFTNGERTVRAHISQTRPYFD</sequence>
<evidence type="ECO:0000256" key="3">
    <source>
        <dbReference type="ARBA" id="ARBA00022448"/>
    </source>
</evidence>
<reference evidence="14" key="1">
    <citation type="submission" date="2011-05" db="EMBL/GenBank/DDBJ databases">
        <authorList>
            <person name="Richards S.R."/>
            <person name="Qu J."/>
            <person name="Jiang H."/>
            <person name="Jhangiani S.N."/>
            <person name="Agravi P."/>
            <person name="Goodspeed R."/>
            <person name="Gross S."/>
            <person name="Mandapat C."/>
            <person name="Jackson L."/>
            <person name="Mathew T."/>
            <person name="Pu L."/>
            <person name="Thornton R."/>
            <person name="Saada N."/>
            <person name="Wilczek-Boney K.B."/>
            <person name="Lee S."/>
            <person name="Kovar C."/>
            <person name="Wu Y."/>
            <person name="Scherer S.E."/>
            <person name="Worley K.C."/>
            <person name="Muzny D.M."/>
            <person name="Gibbs R."/>
        </authorList>
    </citation>
    <scope>NUCLEOTIDE SEQUENCE</scope>
    <source>
        <strain evidence="14">Brora</strain>
    </source>
</reference>
<keyword evidence="10 12" id="KW-0472">Membrane</keyword>
<dbReference type="PhylomeDB" id="T1IHE1"/>
<dbReference type="Proteomes" id="UP000014500">
    <property type="component" value="Unassembled WGS sequence"/>
</dbReference>
<dbReference type="eggNOG" id="ENOG502QR27">
    <property type="taxonomic scope" value="Eukaryota"/>
</dbReference>
<feature type="transmembrane region" description="Helical" evidence="12">
    <location>
        <begin position="264"/>
        <end position="288"/>
    </location>
</feature>
<organism evidence="13 14">
    <name type="scientific">Strigamia maritima</name>
    <name type="common">European centipede</name>
    <name type="synonym">Geophilus maritimus</name>
    <dbReference type="NCBI Taxonomy" id="126957"/>
    <lineage>
        <taxon>Eukaryota</taxon>
        <taxon>Metazoa</taxon>
        <taxon>Ecdysozoa</taxon>
        <taxon>Arthropoda</taxon>
        <taxon>Myriapoda</taxon>
        <taxon>Chilopoda</taxon>
        <taxon>Pleurostigmophora</taxon>
        <taxon>Geophilomorpha</taxon>
        <taxon>Linotaeniidae</taxon>
        <taxon>Strigamia</taxon>
    </lineage>
</organism>
<dbReference type="GO" id="GO:0005243">
    <property type="term" value="F:gap junction channel activity"/>
    <property type="evidence" value="ECO:0007669"/>
    <property type="project" value="TreeGrafter"/>
</dbReference>
<comment type="function">
    <text evidence="12">Structural component of the gap junctions.</text>
</comment>
<dbReference type="InterPro" id="IPR000990">
    <property type="entry name" value="Innexin"/>
</dbReference>
<evidence type="ECO:0000256" key="6">
    <source>
        <dbReference type="ARBA" id="ARBA00022868"/>
    </source>
</evidence>
<dbReference type="GO" id="GO:0005921">
    <property type="term" value="C:gap junction"/>
    <property type="evidence" value="ECO:0007669"/>
    <property type="project" value="UniProtKB-SubCell"/>
</dbReference>
<keyword evidence="9 12" id="KW-0406">Ion transport</keyword>
<evidence type="ECO:0000256" key="8">
    <source>
        <dbReference type="ARBA" id="ARBA00022989"/>
    </source>
</evidence>
<evidence type="ECO:0000256" key="1">
    <source>
        <dbReference type="ARBA" id="ARBA00004610"/>
    </source>
</evidence>
<dbReference type="GO" id="GO:0034220">
    <property type="term" value="P:monoatomic ion transmembrane transport"/>
    <property type="evidence" value="ECO:0007669"/>
    <property type="project" value="UniProtKB-KW"/>
</dbReference>
<feature type="transmembrane region" description="Helical" evidence="12">
    <location>
        <begin position="105"/>
        <end position="127"/>
    </location>
</feature>
<reference evidence="13" key="2">
    <citation type="submission" date="2015-02" db="UniProtKB">
        <authorList>
            <consortium name="EnsemblMetazoa"/>
        </authorList>
    </citation>
    <scope>IDENTIFICATION</scope>
</reference>
<gene>
    <name evidence="12" type="primary">inx</name>
</gene>
<protein>
    <recommendedName>
        <fullName evidence="12">Innexin</fullName>
    </recommendedName>
</protein>
<keyword evidence="3 12" id="KW-0813">Transport</keyword>
<evidence type="ECO:0000256" key="9">
    <source>
        <dbReference type="ARBA" id="ARBA00023065"/>
    </source>
</evidence>
<dbReference type="EMBL" id="JH429889">
    <property type="status" value="NOT_ANNOTATED_CDS"/>
    <property type="molecule type" value="Genomic_DNA"/>
</dbReference>
<evidence type="ECO:0000256" key="12">
    <source>
        <dbReference type="RuleBase" id="RU010713"/>
    </source>
</evidence>
<keyword evidence="5 12" id="KW-0812">Transmembrane</keyword>